<comment type="similarity">
    <text evidence="1">Belongs to the bacterial solute-binding protein ModA family.</text>
</comment>
<dbReference type="FunFam" id="3.40.190.10:FF:000035">
    <property type="entry name" value="Molybdate ABC transporter substrate-binding protein"/>
    <property type="match status" value="1"/>
</dbReference>
<dbReference type="GO" id="GO:1901359">
    <property type="term" value="F:tungstate binding"/>
    <property type="evidence" value="ECO:0007669"/>
    <property type="project" value="UniProtKB-ARBA"/>
</dbReference>
<evidence type="ECO:0000256" key="6">
    <source>
        <dbReference type="PIRSR" id="PIRSR004846-1"/>
    </source>
</evidence>
<dbReference type="SUPFAM" id="SSF53850">
    <property type="entry name" value="Periplasmic binding protein-like II"/>
    <property type="match status" value="1"/>
</dbReference>
<dbReference type="Gene3D" id="3.40.190.10">
    <property type="entry name" value="Periplasmic binding protein-like II"/>
    <property type="match status" value="2"/>
</dbReference>
<feature type="binding site" evidence="6">
    <location>
        <position position="69"/>
    </location>
    <ligand>
        <name>molybdate</name>
        <dbReference type="ChEBI" id="CHEBI:36264"/>
    </ligand>
</feature>
<feature type="chain" id="PRO_5037864127" evidence="7">
    <location>
        <begin position="33"/>
        <end position="261"/>
    </location>
</feature>
<dbReference type="GO" id="GO:0030973">
    <property type="term" value="F:molybdate ion binding"/>
    <property type="evidence" value="ECO:0007669"/>
    <property type="project" value="TreeGrafter"/>
</dbReference>
<dbReference type="EMBL" id="JABFCZ010000030">
    <property type="protein sequence ID" value="MBD1549085.1"/>
    <property type="molecule type" value="Genomic_DNA"/>
</dbReference>
<dbReference type="PANTHER" id="PTHR30632:SF17">
    <property type="entry name" value="MOLYBDATE-BINDING PROTEIN MODA"/>
    <property type="match status" value="1"/>
</dbReference>
<name>A0A926S857_9HYPH</name>
<dbReference type="GO" id="GO:0015689">
    <property type="term" value="P:molybdate ion transport"/>
    <property type="evidence" value="ECO:0007669"/>
    <property type="project" value="InterPro"/>
</dbReference>
<comment type="caution">
    <text evidence="8">The sequence shown here is derived from an EMBL/GenBank/DDBJ whole genome shotgun (WGS) entry which is preliminary data.</text>
</comment>
<dbReference type="NCBIfam" id="TIGR01256">
    <property type="entry name" value="modA"/>
    <property type="match status" value="1"/>
</dbReference>
<proteinExistence type="inferred from homology"/>
<evidence type="ECO:0000256" key="1">
    <source>
        <dbReference type="ARBA" id="ARBA00009175"/>
    </source>
</evidence>
<feature type="binding site" evidence="6">
    <location>
        <position position="42"/>
    </location>
    <ligand>
        <name>molybdate</name>
        <dbReference type="ChEBI" id="CHEBI:36264"/>
    </ligand>
</feature>
<dbReference type="AlphaFoldDB" id="A0A926S857"/>
<evidence type="ECO:0000313" key="9">
    <source>
        <dbReference type="Proteomes" id="UP000598467"/>
    </source>
</evidence>
<comment type="subunit">
    <text evidence="5">The complex is composed of two ATP-binding proteins (ModC), two transmembrane proteins (ModB) and a solute-binding protein (ModA).</text>
</comment>
<dbReference type="GO" id="GO:0030288">
    <property type="term" value="C:outer membrane-bounded periplasmic space"/>
    <property type="evidence" value="ECO:0007669"/>
    <property type="project" value="TreeGrafter"/>
</dbReference>
<dbReference type="PIRSF" id="PIRSF004846">
    <property type="entry name" value="ModA"/>
    <property type="match status" value="1"/>
</dbReference>
<keyword evidence="4 7" id="KW-0732">Signal</keyword>
<dbReference type="Proteomes" id="UP000598467">
    <property type="component" value="Unassembled WGS sequence"/>
</dbReference>
<dbReference type="PANTHER" id="PTHR30632">
    <property type="entry name" value="MOLYBDATE-BINDING PERIPLASMIC PROTEIN"/>
    <property type="match status" value="1"/>
</dbReference>
<evidence type="ECO:0000313" key="8">
    <source>
        <dbReference type="EMBL" id="MBD1549085.1"/>
    </source>
</evidence>
<evidence type="ECO:0000256" key="2">
    <source>
        <dbReference type="ARBA" id="ARBA00022505"/>
    </source>
</evidence>
<gene>
    <name evidence="8" type="primary">modA</name>
    <name evidence="8" type="ORF">HK439_22735</name>
</gene>
<feature type="signal peptide" evidence="7">
    <location>
        <begin position="1"/>
        <end position="32"/>
    </location>
</feature>
<organism evidence="8 9">
    <name type="scientific">Roseibium aggregatum</name>
    <dbReference type="NCBI Taxonomy" id="187304"/>
    <lineage>
        <taxon>Bacteria</taxon>
        <taxon>Pseudomonadati</taxon>
        <taxon>Pseudomonadota</taxon>
        <taxon>Alphaproteobacteria</taxon>
        <taxon>Hyphomicrobiales</taxon>
        <taxon>Stappiaceae</taxon>
        <taxon>Roseibium</taxon>
    </lineage>
</organism>
<feature type="binding site" evidence="6">
    <location>
        <position position="197"/>
    </location>
    <ligand>
        <name>molybdate</name>
        <dbReference type="ChEBI" id="CHEBI:36264"/>
    </ligand>
</feature>
<evidence type="ECO:0000256" key="7">
    <source>
        <dbReference type="SAM" id="SignalP"/>
    </source>
</evidence>
<evidence type="ECO:0000256" key="4">
    <source>
        <dbReference type="ARBA" id="ARBA00022729"/>
    </source>
</evidence>
<evidence type="ECO:0000256" key="3">
    <source>
        <dbReference type="ARBA" id="ARBA00022723"/>
    </source>
</evidence>
<keyword evidence="3 6" id="KW-0479">Metal-binding</keyword>
<dbReference type="GO" id="GO:0046872">
    <property type="term" value="F:metal ion binding"/>
    <property type="evidence" value="ECO:0007669"/>
    <property type="project" value="UniProtKB-KW"/>
</dbReference>
<dbReference type="RefSeq" id="WP_190293772.1">
    <property type="nucleotide sequence ID" value="NZ_JABFCZ010000030.1"/>
</dbReference>
<dbReference type="Pfam" id="PF13531">
    <property type="entry name" value="SBP_bac_11"/>
    <property type="match status" value="1"/>
</dbReference>
<dbReference type="InterPro" id="IPR005950">
    <property type="entry name" value="ModA"/>
</dbReference>
<sequence length="261" mass="26586">MFRFSGRFPRNLLGIAMAAAVGLGAMAGPALADRITVFAAASMTDALKRIGSAYTDKTGTEVVFSFAGTGALARQVEAGAPADVFVSADEAWMAYVNKAGAVKPDSIRPIAANSLVLVGPASADPLALEPKALAGRLDGNRLAIADTETVPAGRYGKAALQATGLWDTVADNLAPMDNVRVALASVARGDTPLGVVYGSDAHIEPKVRVLAVFPANSHPAIVYPAALTKNAGDGARGFLDFLTGPDAQAIFTDSGFTGVGG</sequence>
<dbReference type="InterPro" id="IPR050682">
    <property type="entry name" value="ModA/WtpA"/>
</dbReference>
<accession>A0A926S857</accession>
<keyword evidence="2 6" id="KW-0500">Molybdenum</keyword>
<protein>
    <submittedName>
        <fullName evidence="8">Molybdate ABC transporter substrate-binding protein</fullName>
    </submittedName>
</protein>
<evidence type="ECO:0000256" key="5">
    <source>
        <dbReference type="ARBA" id="ARBA00062515"/>
    </source>
</evidence>
<feature type="binding site" evidence="6">
    <location>
        <position position="152"/>
    </location>
    <ligand>
        <name>molybdate</name>
        <dbReference type="ChEBI" id="CHEBI:36264"/>
    </ligand>
</feature>
<reference evidence="8" key="1">
    <citation type="submission" date="2020-05" db="EMBL/GenBank/DDBJ databases">
        <title>Identification of trans-AT polyketide cluster in two marine bacteria, producers of a novel glutaramide-containing polyketide sesbanimide D and analogs.</title>
        <authorList>
            <person name="Kacar D."/>
            <person name="Rodriguez P."/>
            <person name="Canedo L."/>
            <person name="Gonzalez E."/>
            <person name="Galan B."/>
            <person name="De La Calle F."/>
            <person name="Garcia J.L."/>
        </authorList>
    </citation>
    <scope>NUCLEOTIDE SEQUENCE</scope>
    <source>
        <strain evidence="8">PHM038</strain>
    </source>
</reference>
<feature type="binding site" evidence="6">
    <location>
        <position position="179"/>
    </location>
    <ligand>
        <name>molybdate</name>
        <dbReference type="ChEBI" id="CHEBI:36264"/>
    </ligand>
</feature>